<reference evidence="5" key="1">
    <citation type="journal article" date="2012" name="Nat. Biotechnol.">
        <title>Draft genome sequence of pigeonpea (Cajanus cajan), an orphan legume crop of resource-poor farmers.</title>
        <authorList>
            <person name="Varshney R.K."/>
            <person name="Chen W."/>
            <person name="Li Y."/>
            <person name="Bharti A.K."/>
            <person name="Saxena R.K."/>
            <person name="Schlueter J.A."/>
            <person name="Donoghue M.T."/>
            <person name="Azam S."/>
            <person name="Fan G."/>
            <person name="Whaley A.M."/>
            <person name="Farmer A.D."/>
            <person name="Sheridan J."/>
            <person name="Iwata A."/>
            <person name="Tuteja R."/>
            <person name="Penmetsa R.V."/>
            <person name="Wu W."/>
            <person name="Upadhyaya H.D."/>
            <person name="Yang S.P."/>
            <person name="Shah T."/>
            <person name="Saxena K.B."/>
            <person name="Michael T."/>
            <person name="McCombie W.R."/>
            <person name="Yang B."/>
            <person name="Zhang G."/>
            <person name="Yang H."/>
            <person name="Wang J."/>
            <person name="Spillane C."/>
            <person name="Cook D.R."/>
            <person name="May G.D."/>
            <person name="Xu X."/>
            <person name="Jackson S.A."/>
        </authorList>
    </citation>
    <scope>NUCLEOTIDE SEQUENCE [LARGE SCALE GENOMIC DNA]</scope>
</reference>
<dbReference type="PANTHER" id="PTHR11017">
    <property type="entry name" value="LEUCINE-RICH REPEAT-CONTAINING PROTEIN"/>
    <property type="match status" value="1"/>
</dbReference>
<name>A0A151SG07_CAJCA</name>
<dbReference type="EMBL" id="KQ483411">
    <property type="protein sequence ID" value="KYP53723.1"/>
    <property type="molecule type" value="Genomic_DNA"/>
</dbReference>
<dbReference type="OMA" id="RRILWEP"/>
<dbReference type="PANTHER" id="PTHR11017:SF243">
    <property type="entry name" value="ADP-RIBOSYL CYCLASE_CYCLIC ADP-RIBOSE HYDROLASE"/>
    <property type="match status" value="1"/>
</dbReference>
<evidence type="ECO:0000256" key="1">
    <source>
        <dbReference type="ARBA" id="ARBA00022737"/>
    </source>
</evidence>
<dbReference type="InterPro" id="IPR036390">
    <property type="entry name" value="WH_DNA-bd_sf"/>
</dbReference>
<evidence type="ECO:0000259" key="4">
    <source>
        <dbReference type="PROSITE" id="PS50104"/>
    </source>
</evidence>
<dbReference type="AlphaFoldDB" id="A0A151SG07"/>
<dbReference type="Pfam" id="PF23282">
    <property type="entry name" value="WHD_ROQ1"/>
    <property type="match status" value="1"/>
</dbReference>
<dbReference type="PRINTS" id="PR00364">
    <property type="entry name" value="DISEASERSIST"/>
</dbReference>
<gene>
    <name evidence="5" type="ORF">KK1_024297</name>
</gene>
<keyword evidence="6" id="KW-1185">Reference proteome</keyword>
<dbReference type="SUPFAM" id="SSF52058">
    <property type="entry name" value="L domain-like"/>
    <property type="match status" value="1"/>
</dbReference>
<dbReference type="InterPro" id="IPR027417">
    <property type="entry name" value="P-loop_NTPase"/>
</dbReference>
<dbReference type="FunFam" id="3.40.50.10140:FF:000007">
    <property type="entry name" value="Disease resistance protein (TIR-NBS-LRR class)"/>
    <property type="match status" value="1"/>
</dbReference>
<evidence type="ECO:0000256" key="3">
    <source>
        <dbReference type="ARBA" id="ARBA00023027"/>
    </source>
</evidence>
<sequence>MVELQIISDVASSSNSSSMVSSKKYEVFLSFRGEDTRMNFTSHLHEALKKKEVETFIDYELRKGDEISPALIQAIENSLVSIVILSPNYASSKWCLEELSKILECRKKQGQMVIPVFYNVDPSHVRRQSGSYEQAFAKHKGQSNYNKWKAALNEIANLAGWDSRNRTESELLKEIIGDVLQKLTPSYQNQHKGLVGIEDSYEEIESLLKIGSTKVITIGIWGMGGIGKTTLATALYARLSPWFEGIPLALKVLGASLHRRSEEVWESELRKLQKIPNKQIQNILKLSYDGLDHSQKNIFLDIACLLKGEGKDLVTSLLEACGFFAISGIEVLLDRALITISNYNSIEMHDLIQQMGQEIVHQESIKDPGRRSRLWKHDEVYEVLKYNKGTDDVEGIILNLDTLTEDLCLSFDCLAKMDNMRFLKIHTEYSNQNKFNVSLPHELHMSLSKVKRLWDGVQDLSNLKTIILDDLLELIEIPDLSMAKKLEHISLIRCISLCELHPSITFLPKLTNLWLDQCLSLLIELDLENCQKLVSLPQLPPSLKVLN</sequence>
<feature type="domain" description="TIR" evidence="4">
    <location>
        <begin position="23"/>
        <end position="183"/>
    </location>
</feature>
<keyword evidence="1" id="KW-0677">Repeat</keyword>
<dbReference type="GO" id="GO:0006952">
    <property type="term" value="P:defense response"/>
    <property type="evidence" value="ECO:0007669"/>
    <property type="project" value="UniProtKB-KW"/>
</dbReference>
<dbReference type="InterPro" id="IPR042197">
    <property type="entry name" value="Apaf_helical"/>
</dbReference>
<dbReference type="SUPFAM" id="SSF52200">
    <property type="entry name" value="Toll/Interleukin receptor TIR domain"/>
    <property type="match status" value="1"/>
</dbReference>
<dbReference type="PROSITE" id="PS50104">
    <property type="entry name" value="TIR"/>
    <property type="match status" value="1"/>
</dbReference>
<dbReference type="Pfam" id="PF01582">
    <property type="entry name" value="TIR"/>
    <property type="match status" value="1"/>
</dbReference>
<dbReference type="Gene3D" id="3.40.50.10140">
    <property type="entry name" value="Toll/interleukin-1 receptor homology (TIR) domain"/>
    <property type="match status" value="1"/>
</dbReference>
<dbReference type="SMART" id="SM00255">
    <property type="entry name" value="TIR"/>
    <property type="match status" value="1"/>
</dbReference>
<dbReference type="Gramene" id="C.cajan_23610.t">
    <property type="protein sequence ID" value="C.cajan_23610.t"/>
    <property type="gene ID" value="C.cajan_23610"/>
</dbReference>
<keyword evidence="2" id="KW-0611">Plant defense</keyword>
<evidence type="ECO:0000313" key="5">
    <source>
        <dbReference type="EMBL" id="KYP53723.1"/>
    </source>
</evidence>
<dbReference type="STRING" id="3821.A0A151SG07"/>
<protein>
    <submittedName>
        <fullName evidence="5">TMV resistance protein N</fullName>
    </submittedName>
</protein>
<organism evidence="5 6">
    <name type="scientific">Cajanus cajan</name>
    <name type="common">Pigeon pea</name>
    <name type="synonym">Cajanus indicus</name>
    <dbReference type="NCBI Taxonomy" id="3821"/>
    <lineage>
        <taxon>Eukaryota</taxon>
        <taxon>Viridiplantae</taxon>
        <taxon>Streptophyta</taxon>
        <taxon>Embryophyta</taxon>
        <taxon>Tracheophyta</taxon>
        <taxon>Spermatophyta</taxon>
        <taxon>Magnoliopsida</taxon>
        <taxon>eudicotyledons</taxon>
        <taxon>Gunneridae</taxon>
        <taxon>Pentapetalae</taxon>
        <taxon>rosids</taxon>
        <taxon>fabids</taxon>
        <taxon>Fabales</taxon>
        <taxon>Fabaceae</taxon>
        <taxon>Papilionoideae</taxon>
        <taxon>50 kb inversion clade</taxon>
        <taxon>NPAAA clade</taxon>
        <taxon>indigoferoid/millettioid clade</taxon>
        <taxon>Phaseoleae</taxon>
        <taxon>Cajanus</taxon>
    </lineage>
</organism>
<dbReference type="Proteomes" id="UP000075243">
    <property type="component" value="Unassembled WGS sequence"/>
</dbReference>
<dbReference type="Gene3D" id="3.80.10.10">
    <property type="entry name" value="Ribonuclease Inhibitor"/>
    <property type="match status" value="1"/>
</dbReference>
<dbReference type="InterPro" id="IPR058192">
    <property type="entry name" value="WHD_ROQ1-like"/>
</dbReference>
<keyword evidence="3" id="KW-0520">NAD</keyword>
<evidence type="ECO:0000256" key="2">
    <source>
        <dbReference type="ARBA" id="ARBA00022821"/>
    </source>
</evidence>
<dbReference type="InterPro" id="IPR035897">
    <property type="entry name" value="Toll_tir_struct_dom_sf"/>
</dbReference>
<dbReference type="InterPro" id="IPR000157">
    <property type="entry name" value="TIR_dom"/>
</dbReference>
<accession>A0A151SG07</accession>
<dbReference type="InterPro" id="IPR044974">
    <property type="entry name" value="Disease_R_plants"/>
</dbReference>
<dbReference type="InterPro" id="IPR032675">
    <property type="entry name" value="LRR_dom_sf"/>
</dbReference>
<dbReference type="Gene3D" id="1.10.8.430">
    <property type="entry name" value="Helical domain of apoptotic protease-activating factors"/>
    <property type="match status" value="1"/>
</dbReference>
<proteinExistence type="predicted"/>
<dbReference type="GO" id="GO:0007165">
    <property type="term" value="P:signal transduction"/>
    <property type="evidence" value="ECO:0007669"/>
    <property type="project" value="InterPro"/>
</dbReference>
<dbReference type="SUPFAM" id="SSF46785">
    <property type="entry name" value="Winged helix' DNA-binding domain"/>
    <property type="match status" value="1"/>
</dbReference>
<evidence type="ECO:0000313" key="6">
    <source>
        <dbReference type="Proteomes" id="UP000075243"/>
    </source>
</evidence>
<dbReference type="SUPFAM" id="SSF52540">
    <property type="entry name" value="P-loop containing nucleoside triphosphate hydrolases"/>
    <property type="match status" value="1"/>
</dbReference>